<dbReference type="AlphaFoldDB" id="A0A2M9G165"/>
<dbReference type="SUPFAM" id="SSF53822">
    <property type="entry name" value="Periplasmic binding protein-like I"/>
    <property type="match status" value="1"/>
</dbReference>
<keyword evidence="5" id="KW-1185">Reference proteome</keyword>
<dbReference type="EMBL" id="PHIG01000032">
    <property type="protein sequence ID" value="PJK29439.1"/>
    <property type="molecule type" value="Genomic_DNA"/>
</dbReference>
<reference evidence="4 5" key="1">
    <citation type="submission" date="2017-11" db="EMBL/GenBank/DDBJ databases">
        <title>Draft genome sequence of Rhizobiales bacterium SY3-13.</title>
        <authorList>
            <person name="Sun C."/>
        </authorList>
    </citation>
    <scope>NUCLEOTIDE SEQUENCE [LARGE SCALE GENOMIC DNA]</scope>
    <source>
        <strain evidence="4 5">SY3-13</strain>
    </source>
</reference>
<sequence length="301" mass="32714">KDQIPGTSPGFGTAASADGEHYPYLFPAAASYWSQAGGAVEFARQRLGGDLKGKKIAYLFFDNPAGREGLPVIRKLAEMEGFELQEFPVPSPGIEMDNQARDIARRFRADFVITHLFGRAPSVSMQALRRAGYPLEQVVSFVWGQSEADVEAGGGYAANVGYNGIQFAGVGDDFEVRREIEAMYKDRGQDLPATFNSTVFYNRGLLIGALHIEAVRNAVKANGGGADITGTQVRDGFRAIKDFSLGGLVPPLNLAGGDHEGGGWVRVFTITENGFEPKTDWFKGYRDVVFEMIKEEAAKSN</sequence>
<proteinExistence type="inferred from homology"/>
<comment type="similarity">
    <text evidence="1">Belongs to the leucine-binding protein family.</text>
</comment>
<dbReference type="InterPro" id="IPR028082">
    <property type="entry name" value="Peripla_BP_I"/>
</dbReference>
<dbReference type="RefSeq" id="WP_109796360.1">
    <property type="nucleotide sequence ID" value="NZ_PHIG01000032.1"/>
</dbReference>
<dbReference type="Gene3D" id="3.40.50.2300">
    <property type="match status" value="2"/>
</dbReference>
<evidence type="ECO:0000313" key="4">
    <source>
        <dbReference type="EMBL" id="PJK29439.1"/>
    </source>
</evidence>
<protein>
    <recommendedName>
        <fullName evidence="3">Leucine-binding protein domain-containing protein</fullName>
    </recommendedName>
</protein>
<dbReference type="Pfam" id="PF13458">
    <property type="entry name" value="Peripla_BP_6"/>
    <property type="match status" value="1"/>
</dbReference>
<comment type="caution">
    <text evidence="4">The sequence shown here is derived from an EMBL/GenBank/DDBJ whole genome shotgun (WGS) entry which is preliminary data.</text>
</comment>
<organism evidence="4 5">
    <name type="scientific">Minwuia thermotolerans</name>
    <dbReference type="NCBI Taxonomy" id="2056226"/>
    <lineage>
        <taxon>Bacteria</taxon>
        <taxon>Pseudomonadati</taxon>
        <taxon>Pseudomonadota</taxon>
        <taxon>Alphaproteobacteria</taxon>
        <taxon>Minwuiales</taxon>
        <taxon>Minwuiaceae</taxon>
        <taxon>Minwuia</taxon>
    </lineage>
</organism>
<evidence type="ECO:0000313" key="5">
    <source>
        <dbReference type="Proteomes" id="UP000229498"/>
    </source>
</evidence>
<accession>A0A2M9G165</accession>
<dbReference type="Proteomes" id="UP000229498">
    <property type="component" value="Unassembled WGS sequence"/>
</dbReference>
<name>A0A2M9G165_9PROT</name>
<gene>
    <name evidence="4" type="ORF">CVT23_10255</name>
</gene>
<feature type="non-terminal residue" evidence="4">
    <location>
        <position position="1"/>
    </location>
</feature>
<dbReference type="InterPro" id="IPR028081">
    <property type="entry name" value="Leu-bd"/>
</dbReference>
<feature type="domain" description="Leucine-binding protein" evidence="3">
    <location>
        <begin position="11"/>
        <end position="273"/>
    </location>
</feature>
<evidence type="ECO:0000259" key="3">
    <source>
        <dbReference type="Pfam" id="PF13458"/>
    </source>
</evidence>
<evidence type="ECO:0000256" key="1">
    <source>
        <dbReference type="ARBA" id="ARBA00010062"/>
    </source>
</evidence>
<keyword evidence="2" id="KW-0732">Signal</keyword>
<evidence type="ECO:0000256" key="2">
    <source>
        <dbReference type="ARBA" id="ARBA00022729"/>
    </source>
</evidence>